<proteinExistence type="predicted"/>
<evidence type="ECO:0000256" key="1">
    <source>
        <dbReference type="SAM" id="Phobius"/>
    </source>
</evidence>
<keyword evidence="1" id="KW-0812">Transmembrane</keyword>
<reference evidence="2 3" key="1">
    <citation type="journal article" date="2019" name="Nat. Ecol. Evol.">
        <title>Megaphylogeny resolves global patterns of mushroom evolution.</title>
        <authorList>
            <person name="Varga T."/>
            <person name="Krizsan K."/>
            <person name="Foldi C."/>
            <person name="Dima B."/>
            <person name="Sanchez-Garcia M."/>
            <person name="Sanchez-Ramirez S."/>
            <person name="Szollosi G.J."/>
            <person name="Szarkandi J.G."/>
            <person name="Papp V."/>
            <person name="Albert L."/>
            <person name="Andreopoulos W."/>
            <person name="Angelini C."/>
            <person name="Antonin V."/>
            <person name="Barry K.W."/>
            <person name="Bougher N.L."/>
            <person name="Buchanan P."/>
            <person name="Buyck B."/>
            <person name="Bense V."/>
            <person name="Catcheside P."/>
            <person name="Chovatia M."/>
            <person name="Cooper J."/>
            <person name="Damon W."/>
            <person name="Desjardin D."/>
            <person name="Finy P."/>
            <person name="Geml J."/>
            <person name="Haridas S."/>
            <person name="Hughes K."/>
            <person name="Justo A."/>
            <person name="Karasinski D."/>
            <person name="Kautmanova I."/>
            <person name="Kiss B."/>
            <person name="Kocsube S."/>
            <person name="Kotiranta H."/>
            <person name="LaButti K.M."/>
            <person name="Lechner B.E."/>
            <person name="Liimatainen K."/>
            <person name="Lipzen A."/>
            <person name="Lukacs Z."/>
            <person name="Mihaltcheva S."/>
            <person name="Morgado L.N."/>
            <person name="Niskanen T."/>
            <person name="Noordeloos M.E."/>
            <person name="Ohm R.A."/>
            <person name="Ortiz-Santana B."/>
            <person name="Ovrebo C."/>
            <person name="Racz N."/>
            <person name="Riley R."/>
            <person name="Savchenko A."/>
            <person name="Shiryaev A."/>
            <person name="Soop K."/>
            <person name="Spirin V."/>
            <person name="Szebenyi C."/>
            <person name="Tomsovsky M."/>
            <person name="Tulloss R.E."/>
            <person name="Uehling J."/>
            <person name="Grigoriev I.V."/>
            <person name="Vagvolgyi C."/>
            <person name="Papp T."/>
            <person name="Martin F.M."/>
            <person name="Miettinen O."/>
            <person name="Hibbett D.S."/>
            <person name="Nagy L.G."/>
        </authorList>
    </citation>
    <scope>NUCLEOTIDE SEQUENCE [LARGE SCALE GENOMIC DNA]</scope>
    <source>
        <strain evidence="2 3">CBS 962.96</strain>
    </source>
</reference>
<protein>
    <submittedName>
        <fullName evidence="2">Uncharacterized protein</fullName>
    </submittedName>
</protein>
<sequence>MHRCLNNIRNLSNAGTKVQANMTGVIRNLTRSTTPSLLFFLRISLSSSPQAYSVFGPYSLETFCKTTLDTTSCNTMFLFLSMLTAWSTASVVAATAAGSRGYQS</sequence>
<keyword evidence="1" id="KW-0472">Membrane</keyword>
<dbReference type="Proteomes" id="UP000297245">
    <property type="component" value="Unassembled WGS sequence"/>
</dbReference>
<dbReference type="AlphaFoldDB" id="A0A4S8KM55"/>
<evidence type="ECO:0000313" key="2">
    <source>
        <dbReference type="EMBL" id="THU76647.1"/>
    </source>
</evidence>
<dbReference type="EMBL" id="ML180784">
    <property type="protein sequence ID" value="THU76647.1"/>
    <property type="molecule type" value="Genomic_DNA"/>
</dbReference>
<keyword evidence="3" id="KW-1185">Reference proteome</keyword>
<feature type="transmembrane region" description="Helical" evidence="1">
    <location>
        <begin position="75"/>
        <end position="98"/>
    </location>
</feature>
<evidence type="ECO:0000313" key="3">
    <source>
        <dbReference type="Proteomes" id="UP000297245"/>
    </source>
</evidence>
<keyword evidence="1" id="KW-1133">Transmembrane helix</keyword>
<gene>
    <name evidence="2" type="ORF">K435DRAFT_141254</name>
</gene>
<organism evidence="2 3">
    <name type="scientific">Dendrothele bispora (strain CBS 962.96)</name>
    <dbReference type="NCBI Taxonomy" id="1314807"/>
    <lineage>
        <taxon>Eukaryota</taxon>
        <taxon>Fungi</taxon>
        <taxon>Dikarya</taxon>
        <taxon>Basidiomycota</taxon>
        <taxon>Agaricomycotina</taxon>
        <taxon>Agaricomycetes</taxon>
        <taxon>Agaricomycetidae</taxon>
        <taxon>Agaricales</taxon>
        <taxon>Agaricales incertae sedis</taxon>
        <taxon>Dendrothele</taxon>
    </lineage>
</organism>
<accession>A0A4S8KM55</accession>
<name>A0A4S8KM55_DENBC</name>